<gene>
    <name evidence="2" type="ORF">X777_04349</name>
</gene>
<dbReference type="EMBL" id="KK107207">
    <property type="protein sequence ID" value="EZA55389.1"/>
    <property type="molecule type" value="Genomic_DNA"/>
</dbReference>
<dbReference type="AlphaFoldDB" id="A0A026WJU8"/>
<accession>A0A026WJU8</accession>
<dbReference type="STRING" id="2015173.A0A026WJU8"/>
<reference evidence="2 3" key="1">
    <citation type="journal article" date="2014" name="Curr. Biol.">
        <title>The genome of the clonal raider ant Cerapachys biroi.</title>
        <authorList>
            <person name="Oxley P.R."/>
            <person name="Ji L."/>
            <person name="Fetter-Pruneda I."/>
            <person name="McKenzie S.K."/>
            <person name="Li C."/>
            <person name="Hu H."/>
            <person name="Zhang G."/>
            <person name="Kronauer D.J."/>
        </authorList>
    </citation>
    <scope>NUCLEOTIDE SEQUENCE [LARGE SCALE GENOMIC DNA]</scope>
</reference>
<evidence type="ECO:0000313" key="3">
    <source>
        <dbReference type="Proteomes" id="UP000053097"/>
    </source>
</evidence>
<feature type="non-terminal residue" evidence="2">
    <location>
        <position position="1"/>
    </location>
</feature>
<evidence type="ECO:0000313" key="2">
    <source>
        <dbReference type="EMBL" id="EZA55389.1"/>
    </source>
</evidence>
<dbReference type="InterPro" id="IPR006797">
    <property type="entry name" value="PRELI/MSF1_dom"/>
</dbReference>
<dbReference type="Proteomes" id="UP000053097">
    <property type="component" value="Unassembled WGS sequence"/>
</dbReference>
<protein>
    <submittedName>
        <fullName evidence="2">Protein preli-like protein</fullName>
    </submittedName>
</protein>
<evidence type="ECO:0000259" key="1">
    <source>
        <dbReference type="PROSITE" id="PS50904"/>
    </source>
</evidence>
<feature type="domain" description="PRELI/MSF1" evidence="1">
    <location>
        <begin position="1"/>
        <end position="68"/>
    </location>
</feature>
<dbReference type="PROSITE" id="PS50904">
    <property type="entry name" value="PRELI_MSF1"/>
    <property type="match status" value="1"/>
</dbReference>
<organism evidence="2 3">
    <name type="scientific">Ooceraea biroi</name>
    <name type="common">Clonal raider ant</name>
    <name type="synonym">Cerapachys biroi</name>
    <dbReference type="NCBI Taxonomy" id="2015173"/>
    <lineage>
        <taxon>Eukaryota</taxon>
        <taxon>Metazoa</taxon>
        <taxon>Ecdysozoa</taxon>
        <taxon>Arthropoda</taxon>
        <taxon>Hexapoda</taxon>
        <taxon>Insecta</taxon>
        <taxon>Pterygota</taxon>
        <taxon>Neoptera</taxon>
        <taxon>Endopterygota</taxon>
        <taxon>Hymenoptera</taxon>
        <taxon>Apocrita</taxon>
        <taxon>Aculeata</taxon>
        <taxon>Formicoidea</taxon>
        <taxon>Formicidae</taxon>
        <taxon>Dorylinae</taxon>
        <taxon>Ooceraea</taxon>
    </lineage>
</organism>
<dbReference type="Pfam" id="PF04707">
    <property type="entry name" value="PRELI"/>
    <property type="match status" value="1"/>
</dbReference>
<keyword evidence="3" id="KW-1185">Reference proteome</keyword>
<name>A0A026WJU8_OOCBI</name>
<proteinExistence type="predicted"/>
<sequence length="68" mass="7885">WIAVCRAFFRRYSNPYATHVLSEDTLYQEVRETSLFSTRIFRKRATASLSGCARKLLNNPQVLPHALL</sequence>